<dbReference type="EMBL" id="BJFL01000010">
    <property type="protein sequence ID" value="GDY30900.1"/>
    <property type="molecule type" value="Genomic_DNA"/>
</dbReference>
<dbReference type="RefSeq" id="WP_137814002.1">
    <property type="nucleotide sequence ID" value="NZ_BJFL01000010.1"/>
</dbReference>
<comment type="caution">
    <text evidence="3">The sequence shown here is derived from an EMBL/GenBank/DDBJ whole genome shotgun (WGS) entry which is preliminary data.</text>
</comment>
<gene>
    <name evidence="3" type="ORF">GTS_25330</name>
</gene>
<feature type="compositionally biased region" description="Low complexity" evidence="1">
    <location>
        <begin position="128"/>
        <end position="139"/>
    </location>
</feature>
<feature type="region of interest" description="Disordered" evidence="1">
    <location>
        <begin position="243"/>
        <end position="366"/>
    </location>
</feature>
<feature type="compositionally biased region" description="Basic residues" evidence="1">
    <location>
        <begin position="80"/>
        <end position="89"/>
    </location>
</feature>
<feature type="region of interest" description="Disordered" evidence="1">
    <location>
        <begin position="53"/>
        <end position="90"/>
    </location>
</feature>
<accession>A0A4D4J7C0</accession>
<evidence type="ECO:0000313" key="4">
    <source>
        <dbReference type="Proteomes" id="UP000298860"/>
    </source>
</evidence>
<feature type="compositionally biased region" description="Low complexity" evidence="1">
    <location>
        <begin position="256"/>
        <end position="268"/>
    </location>
</feature>
<feature type="compositionally biased region" description="Pro residues" evidence="1">
    <location>
        <begin position="292"/>
        <end position="307"/>
    </location>
</feature>
<feature type="compositionally biased region" description="Low complexity" evidence="1">
    <location>
        <begin position="308"/>
        <end position="336"/>
    </location>
</feature>
<dbReference type="AlphaFoldDB" id="A0A4D4J7C0"/>
<protein>
    <submittedName>
        <fullName evidence="3">Uncharacterized protein</fullName>
    </submittedName>
</protein>
<keyword evidence="2" id="KW-1133">Transmembrane helix</keyword>
<evidence type="ECO:0000313" key="3">
    <source>
        <dbReference type="EMBL" id="GDY30900.1"/>
    </source>
</evidence>
<feature type="compositionally biased region" description="Basic and acidic residues" evidence="1">
    <location>
        <begin position="53"/>
        <end position="72"/>
    </location>
</feature>
<feature type="region of interest" description="Disordered" evidence="1">
    <location>
        <begin position="104"/>
        <end position="149"/>
    </location>
</feature>
<sequence>MAAEQRATAGATRVRRLLSRTLLVLGGTVAGTAAAWLLSTACAAAAPSADGEAHPVARTSAERPPTHSHGIDLPDAPRLAPHHPAHRLTPHGPQVAEWRLADRLPGPWTSEPGARPTVPVTGSGAGPGDPAAGYGDCPGEPVASSDARPVPAPRLAPPLLADAVTGPVAGALDELTRPAVPALGGWLAPAPGAPNPRPGIDQVAGALRDAFGGGQLAAGGLVPNPVETAGGLAQSVPGAAAAGESMAAPPVPAVPTAPSAEPATAVSPDGWTGTATTVPAPRGIPAHRSTVPAPPPAPLAPGGPPVIVPVSSCACGSQGSASSGGHPAGATASPAHLPGTALARALRPGAQSEPAASGAQPGVTPD</sequence>
<evidence type="ECO:0000256" key="2">
    <source>
        <dbReference type="SAM" id="Phobius"/>
    </source>
</evidence>
<name>A0A4D4J7C0_9PSEU</name>
<reference evidence="4" key="1">
    <citation type="submission" date="2019-04" db="EMBL/GenBank/DDBJ databases">
        <title>Draft genome sequence of Pseudonocardiaceae bacterium SL3-2-4.</title>
        <authorList>
            <person name="Ningsih F."/>
            <person name="Yokota A."/>
            <person name="Sakai Y."/>
            <person name="Nanatani K."/>
            <person name="Yabe S."/>
            <person name="Oetari A."/>
            <person name="Sjamsuridzal W."/>
        </authorList>
    </citation>
    <scope>NUCLEOTIDE SEQUENCE [LARGE SCALE GENOMIC DNA]</scope>
    <source>
        <strain evidence="4">SL3-2-4</strain>
    </source>
</reference>
<organism evidence="3 4">
    <name type="scientific">Gandjariella thermophila</name>
    <dbReference type="NCBI Taxonomy" id="1931992"/>
    <lineage>
        <taxon>Bacteria</taxon>
        <taxon>Bacillati</taxon>
        <taxon>Actinomycetota</taxon>
        <taxon>Actinomycetes</taxon>
        <taxon>Pseudonocardiales</taxon>
        <taxon>Pseudonocardiaceae</taxon>
        <taxon>Gandjariella</taxon>
    </lineage>
</organism>
<feature type="transmembrane region" description="Helical" evidence="2">
    <location>
        <begin position="21"/>
        <end position="38"/>
    </location>
</feature>
<dbReference type="Proteomes" id="UP000298860">
    <property type="component" value="Unassembled WGS sequence"/>
</dbReference>
<keyword evidence="2" id="KW-0472">Membrane</keyword>
<keyword evidence="4" id="KW-1185">Reference proteome</keyword>
<proteinExistence type="predicted"/>
<evidence type="ECO:0000256" key="1">
    <source>
        <dbReference type="SAM" id="MobiDB-lite"/>
    </source>
</evidence>
<keyword evidence="2" id="KW-0812">Transmembrane</keyword>